<dbReference type="RefSeq" id="WP_034949316.1">
    <property type="nucleotide sequence ID" value="NZ_JDST02000051.1"/>
</dbReference>
<gene>
    <name evidence="2" type="ORF">AW06_002316</name>
    <name evidence="3" type="ORF">HWD57_13850</name>
</gene>
<reference evidence="3" key="3">
    <citation type="submission" date="2020-06" db="EMBL/GenBank/DDBJ databases">
        <authorList>
            <person name="Arumugam K."/>
            <person name="Besarab I."/>
            <person name="Haryono M."/>
            <person name="Bagci C."/>
            <person name="Beier S."/>
            <person name="Buchfink B."/>
            <person name="Gorska A."/>
            <person name="Qiu G."/>
            <person name="Huson D.H."/>
            <person name="Williams R.B."/>
        </authorList>
    </citation>
    <scope>NUCLEOTIDE SEQUENCE</scope>
    <source>
        <strain evidence="3">SSA1</strain>
    </source>
</reference>
<feature type="transmembrane region" description="Helical" evidence="1">
    <location>
        <begin position="61"/>
        <end position="79"/>
    </location>
</feature>
<name>A0A080M5R7_9PROT</name>
<proteinExistence type="predicted"/>
<protein>
    <submittedName>
        <fullName evidence="2">Uncharacterized protein</fullName>
    </submittedName>
</protein>
<dbReference type="KEGG" id="acog:HWD57_13850"/>
<keyword evidence="1" id="KW-0472">Membrane</keyword>
<evidence type="ECO:0000313" key="2">
    <source>
        <dbReference type="EMBL" id="KFB76563.1"/>
    </source>
</evidence>
<reference evidence="2 4" key="1">
    <citation type="submission" date="2014-02" db="EMBL/GenBank/DDBJ databases">
        <title>Expanding our view of genomic diversity in Candidatus Accumulibacter clades.</title>
        <authorList>
            <person name="Skennerton C.T."/>
            <person name="Barr J.J."/>
            <person name="Slater F.R."/>
            <person name="Bond P.L."/>
            <person name="Tyson G.W."/>
        </authorList>
    </citation>
    <scope>NUCLEOTIDE SEQUENCE [LARGE SCALE GENOMIC DNA]</scope>
    <source>
        <strain evidence="4">SK-02</strain>
    </source>
</reference>
<dbReference type="Proteomes" id="UP000509684">
    <property type="component" value="Chromosome"/>
</dbReference>
<reference evidence="3 5" key="2">
    <citation type="journal article" date="2019" name="Microbiome">
        <title>Annotated bacterial chromosomes from frame-shift-corrected long-read metagenomic data.</title>
        <authorList>
            <person name="Arumugam K."/>
            <person name="Bagci C."/>
            <person name="Bessarab I."/>
            <person name="Beier S."/>
            <person name="Buchfink B."/>
            <person name="Gorska A."/>
            <person name="Qiu G."/>
            <person name="Huson D.H."/>
            <person name="Williams R.B.H."/>
        </authorList>
    </citation>
    <scope>NUCLEOTIDE SEQUENCE [LARGE SCALE GENOMIC DNA]</scope>
    <source>
        <strain evidence="3">SSA1</strain>
    </source>
</reference>
<keyword evidence="1" id="KW-0812">Transmembrane</keyword>
<dbReference type="Proteomes" id="UP000021315">
    <property type="component" value="Unassembled WGS sequence"/>
</dbReference>
<dbReference type="EMBL" id="CP058708">
    <property type="protein sequence ID" value="QLH50751.1"/>
    <property type="molecule type" value="Genomic_DNA"/>
</dbReference>
<accession>A0A080M5R7</accession>
<dbReference type="EMBL" id="JDST02000051">
    <property type="protein sequence ID" value="KFB76563.1"/>
    <property type="molecule type" value="Genomic_DNA"/>
</dbReference>
<sequence>MKTYIATIETPGGTETMKLAAANIQEAYGQVAERSLSAAGASYHYSIKEASPVASPQFFDGFANASFALMACMILFIVFDHMLRKWLRS</sequence>
<keyword evidence="4" id="KW-1185">Reference proteome</keyword>
<evidence type="ECO:0000313" key="3">
    <source>
        <dbReference type="EMBL" id="QLH50751.1"/>
    </source>
</evidence>
<evidence type="ECO:0000313" key="5">
    <source>
        <dbReference type="Proteomes" id="UP000509684"/>
    </source>
</evidence>
<keyword evidence="1" id="KW-1133">Transmembrane helix</keyword>
<organism evidence="2 4">
    <name type="scientific">Candidatus Accumulibacter cognatus</name>
    <dbReference type="NCBI Taxonomy" id="2954383"/>
    <lineage>
        <taxon>Bacteria</taxon>
        <taxon>Pseudomonadati</taxon>
        <taxon>Pseudomonadota</taxon>
        <taxon>Betaproteobacteria</taxon>
        <taxon>Candidatus Accumulibacter</taxon>
    </lineage>
</organism>
<dbReference type="AlphaFoldDB" id="A0A080M5R7"/>
<dbReference type="STRING" id="1453999.AW06_002316"/>
<accession>A0A7D5ND30</accession>
<evidence type="ECO:0000313" key="4">
    <source>
        <dbReference type="Proteomes" id="UP000021315"/>
    </source>
</evidence>
<evidence type="ECO:0000256" key="1">
    <source>
        <dbReference type="SAM" id="Phobius"/>
    </source>
</evidence>